<dbReference type="PANTHER" id="PTHR10443:SF12">
    <property type="entry name" value="DIPEPTIDASE"/>
    <property type="match status" value="1"/>
</dbReference>
<accession>A0ABY4FJ33</accession>
<dbReference type="Proteomes" id="UP000831786">
    <property type="component" value="Chromosome"/>
</dbReference>
<dbReference type="InterPro" id="IPR032466">
    <property type="entry name" value="Metal_Hydrolase"/>
</dbReference>
<protein>
    <submittedName>
        <fullName evidence="1">Membrane dipeptidase</fullName>
        <ecNumber evidence="1">3.4.13.-</ecNumber>
    </submittedName>
</protein>
<dbReference type="RefSeq" id="WP_244727111.1">
    <property type="nucleotide sequence ID" value="NZ_CP095045.1"/>
</dbReference>
<evidence type="ECO:0000313" key="1">
    <source>
        <dbReference type="EMBL" id="UOQ56694.1"/>
    </source>
</evidence>
<name>A0ABY4FJ33_9MICO</name>
<dbReference type="PROSITE" id="PS51365">
    <property type="entry name" value="RENAL_DIPEPTIDASE_2"/>
    <property type="match status" value="1"/>
</dbReference>
<dbReference type="SUPFAM" id="SSF51556">
    <property type="entry name" value="Metallo-dependent hydrolases"/>
    <property type="match status" value="1"/>
</dbReference>
<dbReference type="EMBL" id="CP095045">
    <property type="protein sequence ID" value="UOQ56694.1"/>
    <property type="molecule type" value="Genomic_DNA"/>
</dbReference>
<dbReference type="EC" id="3.4.13.-" evidence="1"/>
<sequence>MSGAPVIDGLQCGRYDRELIERMRDGGLRAVTITASFWEDALETMDVLTGWNDLVREHPDVALIARSGADIDAAVATDRVAIVLGTQNSSLFNDRIGFIEHFWDMGVRIVQLTYNIQNAIGSSCYEPVDTGLSRFGREVVEEMNRVGMIVDLSHVGERTSLEAIEASERPVAINHANARAIYEHARNKGTEVLDALVAHGGVLGVCTYNNIAGDYAATLDGSAELVARHVELLGIDHVAYGSDLDPNSPADNIAWMRNGRWSRKVQHGASRPDIAPPPEAWIDNFDFHKFGEVRDRLVERGLLSAAEAEQVFFGNWKRMYDEGFAPAGATQQEETR</sequence>
<keyword evidence="1" id="KW-0224">Dipeptidase</keyword>
<dbReference type="GO" id="GO:0016805">
    <property type="term" value="F:dipeptidase activity"/>
    <property type="evidence" value="ECO:0007669"/>
    <property type="project" value="UniProtKB-KW"/>
</dbReference>
<dbReference type="Pfam" id="PF01244">
    <property type="entry name" value="Peptidase_M19"/>
    <property type="match status" value="1"/>
</dbReference>
<dbReference type="Gene3D" id="3.20.20.140">
    <property type="entry name" value="Metal-dependent hydrolases"/>
    <property type="match status" value="1"/>
</dbReference>
<keyword evidence="1" id="KW-0378">Hydrolase</keyword>
<keyword evidence="2" id="KW-1185">Reference proteome</keyword>
<gene>
    <name evidence="1" type="ORF">MUN78_13600</name>
</gene>
<evidence type="ECO:0000313" key="2">
    <source>
        <dbReference type="Proteomes" id="UP000831786"/>
    </source>
</evidence>
<reference evidence="1 2" key="1">
    <citation type="submission" date="2022-04" db="EMBL/GenBank/DDBJ databases">
        <title>Leucobacter sp. isolated from rhizosphere of garlic.</title>
        <authorList>
            <person name="Won M."/>
            <person name="Lee C.-M."/>
            <person name="Woen H.-Y."/>
            <person name="Kwon S.-W."/>
        </authorList>
    </citation>
    <scope>NUCLEOTIDE SEQUENCE [LARGE SCALE GENOMIC DNA]</scope>
    <source>
        <strain evidence="1 2">H21R-40</strain>
    </source>
</reference>
<keyword evidence="1" id="KW-0645">Protease</keyword>
<proteinExistence type="predicted"/>
<dbReference type="InterPro" id="IPR008257">
    <property type="entry name" value="Pept_M19"/>
</dbReference>
<organism evidence="1 2">
    <name type="scientific">Leucobacter allii</name>
    <dbReference type="NCBI Taxonomy" id="2932247"/>
    <lineage>
        <taxon>Bacteria</taxon>
        <taxon>Bacillati</taxon>
        <taxon>Actinomycetota</taxon>
        <taxon>Actinomycetes</taxon>
        <taxon>Micrococcales</taxon>
        <taxon>Microbacteriaceae</taxon>
        <taxon>Leucobacter</taxon>
    </lineage>
</organism>
<dbReference type="PANTHER" id="PTHR10443">
    <property type="entry name" value="MICROSOMAL DIPEPTIDASE"/>
    <property type="match status" value="1"/>
</dbReference>